<keyword evidence="2" id="KW-0143">Chaperone</keyword>
<feature type="compositionally biased region" description="Basic and acidic residues" evidence="5">
    <location>
        <begin position="733"/>
        <end position="748"/>
    </location>
</feature>
<gene>
    <name evidence="6" type="ORF">RND71_034578</name>
</gene>
<feature type="compositionally biased region" description="Acidic residues" evidence="5">
    <location>
        <begin position="603"/>
        <end position="618"/>
    </location>
</feature>
<feature type="region of interest" description="Disordered" evidence="5">
    <location>
        <begin position="31"/>
        <end position="136"/>
    </location>
</feature>
<dbReference type="Gene3D" id="3.30.1120.90">
    <property type="entry name" value="Nucleosome assembly protein"/>
    <property type="match status" value="1"/>
</dbReference>
<keyword evidence="4" id="KW-0175">Coiled coil</keyword>
<dbReference type="SUPFAM" id="SSF143113">
    <property type="entry name" value="NAP-like"/>
    <property type="match status" value="1"/>
</dbReference>
<feature type="compositionally biased region" description="Basic and acidic residues" evidence="5">
    <location>
        <begin position="161"/>
        <end position="173"/>
    </location>
</feature>
<dbReference type="PANTHER" id="PTHR11875">
    <property type="entry name" value="TESTIS-SPECIFIC Y-ENCODED PROTEIN"/>
    <property type="match status" value="1"/>
</dbReference>
<dbReference type="GO" id="GO:0006334">
    <property type="term" value="P:nucleosome assembly"/>
    <property type="evidence" value="ECO:0007669"/>
    <property type="project" value="InterPro"/>
</dbReference>
<feature type="compositionally biased region" description="Basic residues" evidence="5">
    <location>
        <begin position="34"/>
        <end position="44"/>
    </location>
</feature>
<dbReference type="AlphaFoldDB" id="A0AAE1R9T7"/>
<dbReference type="Proteomes" id="UP001291623">
    <property type="component" value="Unassembled WGS sequence"/>
</dbReference>
<evidence type="ECO:0000256" key="3">
    <source>
        <dbReference type="RuleBase" id="RU003876"/>
    </source>
</evidence>
<accession>A0AAE1R9T7</accession>
<feature type="compositionally biased region" description="Acidic residues" evidence="5">
    <location>
        <begin position="527"/>
        <end position="536"/>
    </location>
</feature>
<feature type="coiled-coil region" evidence="4">
    <location>
        <begin position="345"/>
        <end position="372"/>
    </location>
</feature>
<comment type="caution">
    <text evidence="6">The sequence shown here is derived from an EMBL/GenBank/DDBJ whole genome shotgun (WGS) entry which is preliminary data.</text>
</comment>
<evidence type="ECO:0000313" key="6">
    <source>
        <dbReference type="EMBL" id="KAK4348239.1"/>
    </source>
</evidence>
<feature type="compositionally biased region" description="Acidic residues" evidence="5">
    <location>
        <begin position="626"/>
        <end position="637"/>
    </location>
</feature>
<feature type="compositionally biased region" description="Acidic residues" evidence="5">
    <location>
        <begin position="579"/>
        <end position="588"/>
    </location>
</feature>
<feature type="compositionally biased region" description="Basic and acidic residues" evidence="5">
    <location>
        <begin position="563"/>
        <end position="578"/>
    </location>
</feature>
<protein>
    <recommendedName>
        <fullName evidence="8">Protein SET</fullName>
    </recommendedName>
</protein>
<organism evidence="6 7">
    <name type="scientific">Anisodus tanguticus</name>
    <dbReference type="NCBI Taxonomy" id="243964"/>
    <lineage>
        <taxon>Eukaryota</taxon>
        <taxon>Viridiplantae</taxon>
        <taxon>Streptophyta</taxon>
        <taxon>Embryophyta</taxon>
        <taxon>Tracheophyta</taxon>
        <taxon>Spermatophyta</taxon>
        <taxon>Magnoliopsida</taxon>
        <taxon>eudicotyledons</taxon>
        <taxon>Gunneridae</taxon>
        <taxon>Pentapetalae</taxon>
        <taxon>asterids</taxon>
        <taxon>lamiids</taxon>
        <taxon>Solanales</taxon>
        <taxon>Solanaceae</taxon>
        <taxon>Solanoideae</taxon>
        <taxon>Hyoscyameae</taxon>
        <taxon>Anisodus</taxon>
    </lineage>
</organism>
<dbReference type="Gene3D" id="1.20.5.1500">
    <property type="match status" value="1"/>
</dbReference>
<dbReference type="InterPro" id="IPR037231">
    <property type="entry name" value="NAP-like_sf"/>
</dbReference>
<dbReference type="GO" id="GO:0000724">
    <property type="term" value="P:double-strand break repair via homologous recombination"/>
    <property type="evidence" value="ECO:0007669"/>
    <property type="project" value="UniProtKB-ARBA"/>
</dbReference>
<feature type="compositionally biased region" description="Acidic residues" evidence="5">
    <location>
        <begin position="672"/>
        <end position="687"/>
    </location>
</feature>
<name>A0AAE1R9T7_9SOLA</name>
<comment type="similarity">
    <text evidence="1 3">Belongs to the nucleosome assembly protein (NAP) family.</text>
</comment>
<evidence type="ECO:0008006" key="8">
    <source>
        <dbReference type="Google" id="ProtNLM"/>
    </source>
</evidence>
<feature type="compositionally biased region" description="Acidic residues" evidence="5">
    <location>
        <begin position="548"/>
        <end position="562"/>
    </location>
</feature>
<keyword evidence="7" id="KW-1185">Reference proteome</keyword>
<feature type="compositionally biased region" description="Basic and acidic residues" evidence="5">
    <location>
        <begin position="80"/>
        <end position="103"/>
    </location>
</feature>
<sequence>MESYGGGWSSSNCEETAQRYELKRTYPELPTEKRLKKNKNKKGRVTKELAEFTGDNTEKDELELPTEKRLEKNKNKKRRVTEELAEFTRDNKEKDAPELPTDKRLKKNKNKKRRLTEGLADFTGDNKEKDEPELPTEKCLKKNINKKRRVTEELAEFTGVNKEKDEPELPTEKRLKKNKNKKRRVTEELAEFTEDNKEKDDLGVCPEQDVLTTSLDSTNYNGTDWESVIKNTAEEVNIILDIMVQLLGVKEEVALLQFELLWKSLDFRNDYMLLVLKALKKEYVYEQEECELLKKISDVEMTHMQLIRDAYTNLIKIGTDKGNKKQKMAEKAEEEENNNFDGKQLVMCIKKLQEIQDKLEKINEKARDEVLRIAKKYSEMCKPVYKKRKDIIKDIPNFWLTAFLRHPELGELVSTEDYEIFKFLSSIEVEKSKDVKSSYTITFYFNPNPHFKNTLLSKTYTFLEDGQPTKVTASTIRWSKGNGSVSRHAEDSFFRWFSSEVNQKDDEIAAIIKDELWQNPLTFFNEADEEKDEADDEVVKDNEHDGDEKAEEADEEKDEADDEVVKDNEHDGNEKADEAYEEKDEADDEVVKDNEHDGNEKADEADEEKDEADDEVVVDNEHDGDEKSDEEKDEADDEVVKDNEPDDNEKADEEKDKADDEVVKDNEHDGDEKADEEKDEADDEVVKDDEHDGDEKADEADEEDCEAAEDCGDEVVNDTEDDEEEADEDDLEGKDSEGSHDHYDLGGW</sequence>
<feature type="region of interest" description="Disordered" evidence="5">
    <location>
        <begin position="527"/>
        <end position="748"/>
    </location>
</feature>
<evidence type="ECO:0000256" key="2">
    <source>
        <dbReference type="ARBA" id="ARBA00023186"/>
    </source>
</evidence>
<feature type="compositionally biased region" description="Acidic residues" evidence="5">
    <location>
        <begin position="695"/>
        <end position="732"/>
    </location>
</feature>
<feature type="compositionally biased region" description="Basic residues" evidence="5">
    <location>
        <begin position="104"/>
        <end position="114"/>
    </location>
</feature>
<feature type="region of interest" description="Disordered" evidence="5">
    <location>
        <begin position="161"/>
        <end position="180"/>
    </location>
</feature>
<evidence type="ECO:0000313" key="7">
    <source>
        <dbReference type="Proteomes" id="UP001291623"/>
    </source>
</evidence>
<proteinExistence type="inferred from homology"/>
<dbReference type="GO" id="GO:0005634">
    <property type="term" value="C:nucleus"/>
    <property type="evidence" value="ECO:0007669"/>
    <property type="project" value="InterPro"/>
</dbReference>
<dbReference type="GO" id="GO:0042393">
    <property type="term" value="F:histone binding"/>
    <property type="evidence" value="ECO:0007669"/>
    <property type="project" value="UniProtKB-ARBA"/>
</dbReference>
<dbReference type="Pfam" id="PF00956">
    <property type="entry name" value="NAP"/>
    <property type="match status" value="1"/>
</dbReference>
<evidence type="ECO:0000256" key="4">
    <source>
        <dbReference type="SAM" id="Coils"/>
    </source>
</evidence>
<feature type="compositionally biased region" description="Basic and acidic residues" evidence="5">
    <location>
        <begin position="652"/>
        <end position="671"/>
    </location>
</feature>
<dbReference type="EMBL" id="JAVYJV010000018">
    <property type="protein sequence ID" value="KAK4348239.1"/>
    <property type="molecule type" value="Genomic_DNA"/>
</dbReference>
<dbReference type="InterPro" id="IPR002164">
    <property type="entry name" value="NAP_family"/>
</dbReference>
<evidence type="ECO:0000256" key="5">
    <source>
        <dbReference type="SAM" id="MobiDB-lite"/>
    </source>
</evidence>
<evidence type="ECO:0000256" key="1">
    <source>
        <dbReference type="ARBA" id="ARBA00009947"/>
    </source>
</evidence>
<feature type="compositionally biased region" description="Basic and acidic residues" evidence="5">
    <location>
        <begin position="589"/>
        <end position="602"/>
    </location>
</feature>
<feature type="compositionally biased region" description="Basic and acidic residues" evidence="5">
    <location>
        <begin position="124"/>
        <end position="136"/>
    </location>
</feature>
<feature type="compositionally biased region" description="Basic and acidic residues" evidence="5">
    <location>
        <begin position="537"/>
        <end position="547"/>
    </location>
</feature>
<reference evidence="6" key="1">
    <citation type="submission" date="2023-12" db="EMBL/GenBank/DDBJ databases">
        <title>Genome assembly of Anisodus tanguticus.</title>
        <authorList>
            <person name="Wang Y.-J."/>
        </authorList>
    </citation>
    <scope>NUCLEOTIDE SEQUENCE</scope>
    <source>
        <strain evidence="6">KB-2021</strain>
        <tissue evidence="6">Leaf</tissue>
    </source>
</reference>